<comment type="caution">
    <text evidence="2">The sequence shown here is derived from an EMBL/GenBank/DDBJ whole genome shotgun (WGS) entry which is preliminary data.</text>
</comment>
<evidence type="ECO:0000313" key="3">
    <source>
        <dbReference type="Proteomes" id="UP000642284"/>
    </source>
</evidence>
<evidence type="ECO:0000313" key="2">
    <source>
        <dbReference type="EMBL" id="MBC9714613.1"/>
    </source>
</evidence>
<feature type="compositionally biased region" description="Pro residues" evidence="1">
    <location>
        <begin position="11"/>
        <end position="23"/>
    </location>
</feature>
<gene>
    <name evidence="2" type="ORF">H9Y04_18815</name>
</gene>
<name>A0ABR7SJV8_9ACTN</name>
<protein>
    <recommendedName>
        <fullName evidence="4">GNAT family N-acetyltransferase</fullName>
    </recommendedName>
</protein>
<evidence type="ECO:0008006" key="4">
    <source>
        <dbReference type="Google" id="ProtNLM"/>
    </source>
</evidence>
<sequence length="202" mass="22531">MRRHGPASANGPPPLRSDGPPPLRSDGPLPLRSQERGPSPLAAERLHPWTRCQVTDRLQELGELYAANCGTDEVLGQGRSRAFTGRLLRDIRRPGFGLLVAQGATVTACAYGFPLRSGVFEIRALVVPRRVRELSPHQPWNLARRLQRRLLADHGCTGGLTRVARTDLRTLTALRSWGWRDDEERTYGIPVWTPHCVLLLDL</sequence>
<reference evidence="2 3" key="1">
    <citation type="submission" date="2020-08" db="EMBL/GenBank/DDBJ databases">
        <title>Genemic of Streptomyces polyaspartic.</title>
        <authorList>
            <person name="Liu W."/>
        </authorList>
    </citation>
    <scope>NUCLEOTIDE SEQUENCE [LARGE SCALE GENOMIC DNA]</scope>
    <source>
        <strain evidence="2 3">TRM66268-LWL</strain>
    </source>
</reference>
<organism evidence="2 3">
    <name type="scientific">Streptomyces polyasparticus</name>
    <dbReference type="NCBI Taxonomy" id="2767826"/>
    <lineage>
        <taxon>Bacteria</taxon>
        <taxon>Bacillati</taxon>
        <taxon>Actinomycetota</taxon>
        <taxon>Actinomycetes</taxon>
        <taxon>Kitasatosporales</taxon>
        <taxon>Streptomycetaceae</taxon>
        <taxon>Streptomyces</taxon>
    </lineage>
</organism>
<proteinExistence type="predicted"/>
<dbReference type="RefSeq" id="WP_187815024.1">
    <property type="nucleotide sequence ID" value="NZ_JACTVJ010000007.1"/>
</dbReference>
<keyword evidence="3" id="KW-1185">Reference proteome</keyword>
<dbReference type="Proteomes" id="UP000642284">
    <property type="component" value="Unassembled WGS sequence"/>
</dbReference>
<feature type="region of interest" description="Disordered" evidence="1">
    <location>
        <begin position="1"/>
        <end position="44"/>
    </location>
</feature>
<dbReference type="EMBL" id="JACTVJ010000007">
    <property type="protein sequence ID" value="MBC9714613.1"/>
    <property type="molecule type" value="Genomic_DNA"/>
</dbReference>
<accession>A0ABR7SJV8</accession>
<evidence type="ECO:0000256" key="1">
    <source>
        <dbReference type="SAM" id="MobiDB-lite"/>
    </source>
</evidence>